<reference evidence="7" key="1">
    <citation type="journal article" date="2021" name="PeerJ">
        <title>Extensive microbial diversity within the chicken gut microbiome revealed by metagenomics and culture.</title>
        <authorList>
            <person name="Gilroy R."/>
            <person name="Ravi A."/>
            <person name="Getino M."/>
            <person name="Pursley I."/>
            <person name="Horton D.L."/>
            <person name="Alikhan N.F."/>
            <person name="Baker D."/>
            <person name="Gharbi K."/>
            <person name="Hall N."/>
            <person name="Watson M."/>
            <person name="Adriaenssens E.M."/>
            <person name="Foster-Nyarko E."/>
            <person name="Jarju S."/>
            <person name="Secka A."/>
            <person name="Antonio M."/>
            <person name="Oren A."/>
            <person name="Chaudhuri R.R."/>
            <person name="La Ragione R."/>
            <person name="Hildebrand F."/>
            <person name="Pallen M.J."/>
        </authorList>
    </citation>
    <scope>NUCLEOTIDE SEQUENCE</scope>
    <source>
        <strain evidence="7">CHK171-7178</strain>
    </source>
</reference>
<evidence type="ECO:0000256" key="5">
    <source>
        <dbReference type="ARBA" id="ARBA00023136"/>
    </source>
</evidence>
<dbReference type="EMBL" id="DYWT01000060">
    <property type="protein sequence ID" value="HJF30866.1"/>
    <property type="molecule type" value="Genomic_DNA"/>
</dbReference>
<accession>A0A921KCE9</accession>
<feature type="transmembrane region" description="Helical" evidence="6">
    <location>
        <begin position="82"/>
        <end position="102"/>
    </location>
</feature>
<keyword evidence="4 6" id="KW-1133">Transmembrane helix</keyword>
<feature type="transmembrane region" description="Helical" evidence="6">
    <location>
        <begin position="185"/>
        <end position="207"/>
    </location>
</feature>
<feature type="transmembrane region" description="Helical" evidence="6">
    <location>
        <begin position="114"/>
        <end position="137"/>
    </location>
</feature>
<evidence type="ECO:0000256" key="4">
    <source>
        <dbReference type="ARBA" id="ARBA00022989"/>
    </source>
</evidence>
<feature type="transmembrane region" description="Helical" evidence="6">
    <location>
        <begin position="149"/>
        <end position="173"/>
    </location>
</feature>
<gene>
    <name evidence="7" type="primary">ctaG</name>
    <name evidence="7" type="ORF">K8V56_03685</name>
</gene>
<reference evidence="7" key="2">
    <citation type="submission" date="2021-09" db="EMBL/GenBank/DDBJ databases">
        <authorList>
            <person name="Gilroy R."/>
        </authorList>
    </citation>
    <scope>NUCLEOTIDE SEQUENCE</scope>
    <source>
        <strain evidence="7">CHK171-7178</strain>
    </source>
</reference>
<dbReference type="AlphaFoldDB" id="A0A921KCE9"/>
<keyword evidence="2" id="KW-1003">Cell membrane</keyword>
<sequence>MPLSIFGFRALWSPWFLLIIILGMALYLLLTTKMRHRFKDTDPVTKSQLFFFMAGMVMLYVIKGSPLDLLGHILFSIHMVQMAALLLIVAPLIIMGIPNWMWKKVFDINIFNRIFSFFTKPILSLLLFSGMFSVYHIPLILDNVKLSPILHTIFTITLFISAVFFWWPILNTLKGQPKLHGLKKIGYVILSAILITPACSLIIFVDVPVYETYKSGEAWLQAMALCVPASTLSGLSGLGISGPELFTNMPTLVDQQLGGIIMKVFQELIYVGVLGSIFIKWHREELDNAEEITANALLERQRLTMHGQ</sequence>
<keyword evidence="3 6" id="KW-0812">Transmembrane</keyword>
<evidence type="ECO:0000256" key="3">
    <source>
        <dbReference type="ARBA" id="ARBA00022692"/>
    </source>
</evidence>
<evidence type="ECO:0000256" key="2">
    <source>
        <dbReference type="ARBA" id="ARBA00022475"/>
    </source>
</evidence>
<dbReference type="Proteomes" id="UP000698173">
    <property type="component" value="Unassembled WGS sequence"/>
</dbReference>
<dbReference type="Pfam" id="PF09678">
    <property type="entry name" value="Caa3_CtaG"/>
    <property type="match status" value="1"/>
</dbReference>
<organism evidence="7 8">
    <name type="scientific">Sporosarcina psychrophila</name>
    <name type="common">Bacillus psychrophilus</name>
    <dbReference type="NCBI Taxonomy" id="1476"/>
    <lineage>
        <taxon>Bacteria</taxon>
        <taxon>Bacillati</taxon>
        <taxon>Bacillota</taxon>
        <taxon>Bacilli</taxon>
        <taxon>Bacillales</taxon>
        <taxon>Caryophanaceae</taxon>
        <taxon>Sporosarcina</taxon>
    </lineage>
</organism>
<protein>
    <submittedName>
        <fullName evidence="7">Cytochrome c oxidase assembly factor CtaG</fullName>
    </submittedName>
</protein>
<dbReference type="NCBIfam" id="TIGR02737">
    <property type="entry name" value="caa3_CtaG"/>
    <property type="match status" value="1"/>
</dbReference>
<dbReference type="InterPro" id="IPR019108">
    <property type="entry name" value="Caa3_assmbl_CtaG-rel"/>
</dbReference>
<dbReference type="InterPro" id="IPR014108">
    <property type="entry name" value="Caa3-assmbl_CtaG"/>
</dbReference>
<feature type="transmembrane region" description="Helical" evidence="6">
    <location>
        <begin position="44"/>
        <end position="62"/>
    </location>
</feature>
<feature type="transmembrane region" description="Helical" evidence="6">
    <location>
        <begin position="12"/>
        <end position="32"/>
    </location>
</feature>
<name>A0A921KCE9_SPOPS</name>
<comment type="subcellular location">
    <subcellularLocation>
        <location evidence="1">Cell membrane</location>
        <topology evidence="1">Multi-pass membrane protein</topology>
    </subcellularLocation>
</comment>
<proteinExistence type="predicted"/>
<evidence type="ECO:0000313" key="7">
    <source>
        <dbReference type="EMBL" id="HJF30866.1"/>
    </source>
</evidence>
<comment type="caution">
    <text evidence="7">The sequence shown here is derived from an EMBL/GenBank/DDBJ whole genome shotgun (WGS) entry which is preliminary data.</text>
</comment>
<dbReference type="GO" id="GO:0005886">
    <property type="term" value="C:plasma membrane"/>
    <property type="evidence" value="ECO:0007669"/>
    <property type="project" value="UniProtKB-SubCell"/>
</dbReference>
<evidence type="ECO:0000256" key="1">
    <source>
        <dbReference type="ARBA" id="ARBA00004651"/>
    </source>
</evidence>
<evidence type="ECO:0000313" key="8">
    <source>
        <dbReference type="Proteomes" id="UP000698173"/>
    </source>
</evidence>
<keyword evidence="5 6" id="KW-0472">Membrane</keyword>
<evidence type="ECO:0000256" key="6">
    <source>
        <dbReference type="SAM" id="Phobius"/>
    </source>
</evidence>
<feature type="transmembrane region" description="Helical" evidence="6">
    <location>
        <begin position="219"/>
        <end position="240"/>
    </location>
</feature>